<feature type="transmembrane region" description="Helical" evidence="1">
    <location>
        <begin position="46"/>
        <end position="67"/>
    </location>
</feature>
<keyword evidence="1" id="KW-0812">Transmembrane</keyword>
<sequence>MSGIKKLYTKEFGNPSAIPWLPLIAILFDDSTSVPRQIEKRHFYRTIFSVWGLVAILLTNCYSGLLISELNAPLRGNRPETWQDLFCNRTYVHLVSNVQYPLEVSEWKKLVQFQKLYESWWDQRGLLGFINNNCFRLFDILKNIKSPDFPFVHSIRNLERLFRGAKMHTDSDMSEFQRYAEEEVVMCGKVVYVGDIEQIETQREYLMWKYPRIRFTKGNHILQAGMAGWSFQGGGGSSLPRNFIWVLESGIYGQLEAENIARMYLDRSKVDNVTGHGVVKPLVIYEGIEEVFSAIEYLFVNRITSHTEGALDENPGRRDYPGDLDFYDRRRFPGVKICPSFANQGNFAPLNQPLKKITLLLENRYLSEFEDLLKKFAPSLESLNFCVVTDELAEEPRFVLNLPCFPKLRSLDVYFGSLERPFERKPEDVY</sequence>
<dbReference type="EMBL" id="LNIX01000010">
    <property type="protein sequence ID" value="OXA49486.1"/>
    <property type="molecule type" value="Genomic_DNA"/>
</dbReference>
<dbReference type="Proteomes" id="UP000198287">
    <property type="component" value="Unassembled WGS sequence"/>
</dbReference>
<keyword evidence="1" id="KW-1133">Transmembrane helix</keyword>
<reference evidence="2 3" key="1">
    <citation type="submission" date="2015-12" db="EMBL/GenBank/DDBJ databases">
        <title>The genome of Folsomia candida.</title>
        <authorList>
            <person name="Faddeeva A."/>
            <person name="Derks M.F."/>
            <person name="Anvar Y."/>
            <person name="Smit S."/>
            <person name="Van Straalen N."/>
            <person name="Roelofs D."/>
        </authorList>
    </citation>
    <scope>NUCLEOTIDE SEQUENCE [LARGE SCALE GENOMIC DNA]</scope>
    <source>
        <strain evidence="2 3">VU population</strain>
        <tissue evidence="2">Whole body</tissue>
    </source>
</reference>
<gene>
    <name evidence="2" type="ORF">Fcan01_16018</name>
</gene>
<keyword evidence="3" id="KW-1185">Reference proteome</keyword>
<comment type="caution">
    <text evidence="2">The sequence shown here is derived from an EMBL/GenBank/DDBJ whole genome shotgun (WGS) entry which is preliminary data.</text>
</comment>
<evidence type="ECO:0000313" key="2">
    <source>
        <dbReference type="EMBL" id="OXA49486.1"/>
    </source>
</evidence>
<evidence type="ECO:0000313" key="3">
    <source>
        <dbReference type="Proteomes" id="UP000198287"/>
    </source>
</evidence>
<organism evidence="2 3">
    <name type="scientific">Folsomia candida</name>
    <name type="common">Springtail</name>
    <dbReference type="NCBI Taxonomy" id="158441"/>
    <lineage>
        <taxon>Eukaryota</taxon>
        <taxon>Metazoa</taxon>
        <taxon>Ecdysozoa</taxon>
        <taxon>Arthropoda</taxon>
        <taxon>Hexapoda</taxon>
        <taxon>Collembola</taxon>
        <taxon>Entomobryomorpha</taxon>
        <taxon>Isotomoidea</taxon>
        <taxon>Isotomidae</taxon>
        <taxon>Proisotominae</taxon>
        <taxon>Folsomia</taxon>
    </lineage>
</organism>
<dbReference type="AlphaFoldDB" id="A0A226DZ65"/>
<name>A0A226DZ65_FOLCA</name>
<evidence type="ECO:0000256" key="1">
    <source>
        <dbReference type="SAM" id="Phobius"/>
    </source>
</evidence>
<proteinExistence type="predicted"/>
<protein>
    <submittedName>
        <fullName evidence="2">Uncharacterized protein</fullName>
    </submittedName>
</protein>
<keyword evidence="1" id="KW-0472">Membrane</keyword>
<accession>A0A226DZ65</accession>